<dbReference type="RefSeq" id="WP_184151555.1">
    <property type="nucleotide sequence ID" value="NZ_JACHFM010000003.1"/>
</dbReference>
<dbReference type="PIRSF" id="PIRSF019217">
    <property type="entry name" value="Acetone_carboxlyase_gsu"/>
    <property type="match status" value="1"/>
</dbReference>
<dbReference type="EMBL" id="JACHFM010000003">
    <property type="protein sequence ID" value="MBB5223176.1"/>
    <property type="molecule type" value="Genomic_DNA"/>
</dbReference>
<accession>A0A840STM1</accession>
<gene>
    <name evidence="1" type="ORF">HNP73_003123</name>
</gene>
<comment type="caution">
    <text evidence="1">The sequence shown here is derived from an EMBL/GenBank/DDBJ whole genome shotgun (WGS) entry which is preliminary data.</text>
</comment>
<evidence type="ECO:0000313" key="2">
    <source>
        <dbReference type="Proteomes" id="UP000549457"/>
    </source>
</evidence>
<organism evidence="1 2">
    <name type="scientific">Amaricoccus macauensis</name>
    <dbReference type="NCBI Taxonomy" id="57001"/>
    <lineage>
        <taxon>Bacteria</taxon>
        <taxon>Pseudomonadati</taxon>
        <taxon>Pseudomonadota</taxon>
        <taxon>Alphaproteobacteria</taxon>
        <taxon>Rhodobacterales</taxon>
        <taxon>Paracoccaceae</taxon>
        <taxon>Amaricoccus</taxon>
    </lineage>
</organism>
<dbReference type="EC" id="6.4.1.6" evidence="1"/>
<keyword evidence="1" id="KW-0436">Ligase</keyword>
<dbReference type="Pfam" id="PF08882">
    <property type="entry name" value="Acetone_carb_G"/>
    <property type="match status" value="1"/>
</dbReference>
<dbReference type="Proteomes" id="UP000549457">
    <property type="component" value="Unassembled WGS sequence"/>
</dbReference>
<sequence>MTSYTVEHLAQLKDGRLPANAVHDMQSKYKDADRFFKILEVWQASVEWDDPILLPLAEHLFVVQKPDGRRVIKSKWGHEYGEAHENWKLHARVFVRDTEELMDEIYPRRMASHPDWMVIREYYDPVSGTLLEVEAVPPGYPPVHDFKPDIDTFYRDWLGKPFA</sequence>
<dbReference type="GO" id="GO:0018710">
    <property type="term" value="F:acetone carboxylase activity"/>
    <property type="evidence" value="ECO:0007669"/>
    <property type="project" value="UniProtKB-EC"/>
</dbReference>
<evidence type="ECO:0000313" key="1">
    <source>
        <dbReference type="EMBL" id="MBB5223176.1"/>
    </source>
</evidence>
<dbReference type="AlphaFoldDB" id="A0A840STM1"/>
<proteinExistence type="predicted"/>
<dbReference type="InterPro" id="IPR016750">
    <property type="entry name" value="Aceto_COase_bsu/gsu"/>
</dbReference>
<reference evidence="1 2" key="1">
    <citation type="submission" date="2020-08" db="EMBL/GenBank/DDBJ databases">
        <title>Genomic Encyclopedia of Type Strains, Phase IV (KMG-IV): sequencing the most valuable type-strain genomes for metagenomic binning, comparative biology and taxonomic classification.</title>
        <authorList>
            <person name="Goeker M."/>
        </authorList>
    </citation>
    <scope>NUCLEOTIDE SEQUENCE [LARGE SCALE GENOMIC DNA]</scope>
    <source>
        <strain evidence="1 2">DSM 101730</strain>
    </source>
</reference>
<protein>
    <submittedName>
        <fullName evidence="1">Acetone carboxylase gamma subunit</fullName>
        <ecNumber evidence="1">6.4.1.6</ecNumber>
    </submittedName>
</protein>
<keyword evidence="2" id="KW-1185">Reference proteome</keyword>
<name>A0A840STM1_9RHOB</name>